<dbReference type="AlphaFoldDB" id="A0A8D2MV05"/>
<name>A0A8D2MV05_ZONAL</name>
<feature type="region of interest" description="Disordered" evidence="1">
    <location>
        <begin position="49"/>
        <end position="87"/>
    </location>
</feature>
<reference evidence="2" key="2">
    <citation type="submission" date="2025-09" db="UniProtKB">
        <authorList>
            <consortium name="Ensembl"/>
        </authorList>
    </citation>
    <scope>IDENTIFICATION</scope>
</reference>
<keyword evidence="3" id="KW-1185">Reference proteome</keyword>
<evidence type="ECO:0000313" key="3">
    <source>
        <dbReference type="Proteomes" id="UP000694413"/>
    </source>
</evidence>
<proteinExistence type="predicted"/>
<dbReference type="Proteomes" id="UP000694413">
    <property type="component" value="Unassembled WGS sequence"/>
</dbReference>
<accession>A0A8D2MV05</accession>
<sequence>MQQPLRDRTPCQLLSCHRAPRRGRTAKCLGRFPLRCPLRCPVRCPARCPARQRAQPQGWHPQEGSSRTGHRAGSTTRSISPWPSPNP</sequence>
<evidence type="ECO:0000256" key="1">
    <source>
        <dbReference type="SAM" id="MobiDB-lite"/>
    </source>
</evidence>
<protein>
    <submittedName>
        <fullName evidence="2">Uncharacterized protein</fullName>
    </submittedName>
</protein>
<organism evidence="2 3">
    <name type="scientific">Zonotrichia albicollis</name>
    <name type="common">White-throated sparrow</name>
    <name type="synonym">Fringilla albicollis</name>
    <dbReference type="NCBI Taxonomy" id="44394"/>
    <lineage>
        <taxon>Eukaryota</taxon>
        <taxon>Metazoa</taxon>
        <taxon>Chordata</taxon>
        <taxon>Craniata</taxon>
        <taxon>Vertebrata</taxon>
        <taxon>Euteleostomi</taxon>
        <taxon>Archelosauria</taxon>
        <taxon>Archosauria</taxon>
        <taxon>Dinosauria</taxon>
        <taxon>Saurischia</taxon>
        <taxon>Theropoda</taxon>
        <taxon>Coelurosauria</taxon>
        <taxon>Aves</taxon>
        <taxon>Neognathae</taxon>
        <taxon>Neoaves</taxon>
        <taxon>Telluraves</taxon>
        <taxon>Australaves</taxon>
        <taxon>Passeriformes</taxon>
        <taxon>Passerellidae</taxon>
        <taxon>Zonotrichia</taxon>
    </lineage>
</organism>
<feature type="compositionally biased region" description="Polar residues" evidence="1">
    <location>
        <begin position="63"/>
        <end position="81"/>
    </location>
</feature>
<dbReference type="Ensembl" id="ENSZALT00000016934.1">
    <property type="protein sequence ID" value="ENSZALP00000012315.1"/>
    <property type="gene ID" value="ENSZALG00000010354.1"/>
</dbReference>
<evidence type="ECO:0000313" key="2">
    <source>
        <dbReference type="Ensembl" id="ENSZALP00000012315.1"/>
    </source>
</evidence>
<reference evidence="2" key="1">
    <citation type="submission" date="2025-08" db="UniProtKB">
        <authorList>
            <consortium name="Ensembl"/>
        </authorList>
    </citation>
    <scope>IDENTIFICATION</scope>
</reference>